<evidence type="ECO:0000256" key="5">
    <source>
        <dbReference type="ARBA" id="ARBA00023065"/>
    </source>
</evidence>
<dbReference type="KEGG" id="cvr:CHLNCDRAFT_138045"/>
<feature type="compositionally biased region" description="Low complexity" evidence="11">
    <location>
        <begin position="537"/>
        <end position="550"/>
    </location>
</feature>
<dbReference type="SUPFAM" id="SSF53850">
    <property type="entry name" value="Periplasmic binding protein-like II"/>
    <property type="match status" value="1"/>
</dbReference>
<dbReference type="GO" id="GO:0016020">
    <property type="term" value="C:membrane"/>
    <property type="evidence" value="ECO:0007669"/>
    <property type="project" value="UniProtKB-SubCell"/>
</dbReference>
<evidence type="ECO:0000256" key="10">
    <source>
        <dbReference type="ARBA" id="ARBA00023303"/>
    </source>
</evidence>
<reference evidence="15 16" key="1">
    <citation type="journal article" date="2010" name="Plant Cell">
        <title>The Chlorella variabilis NC64A genome reveals adaptation to photosymbiosis, coevolution with viruses, and cryptic sex.</title>
        <authorList>
            <person name="Blanc G."/>
            <person name="Duncan G."/>
            <person name="Agarkova I."/>
            <person name="Borodovsky M."/>
            <person name="Gurnon J."/>
            <person name="Kuo A."/>
            <person name="Lindquist E."/>
            <person name="Lucas S."/>
            <person name="Pangilinan J."/>
            <person name="Polle J."/>
            <person name="Salamov A."/>
            <person name="Terry A."/>
            <person name="Yamada T."/>
            <person name="Dunigan D.D."/>
            <person name="Grigoriev I.V."/>
            <person name="Claverie J.M."/>
            <person name="Van Etten J.L."/>
        </authorList>
    </citation>
    <scope>NUCLEOTIDE SEQUENCE [LARGE SCALE GENOMIC DNA]</scope>
    <source>
        <strain evidence="15 16">NC64A</strain>
    </source>
</reference>
<dbReference type="Gene3D" id="1.10.287.70">
    <property type="match status" value="1"/>
</dbReference>
<proteinExistence type="predicted"/>
<dbReference type="STRING" id="554065.E1Z549"/>
<keyword evidence="5" id="KW-0406">Ion transport</keyword>
<feature type="compositionally biased region" description="Gly residues" evidence="11">
    <location>
        <begin position="456"/>
        <end position="469"/>
    </location>
</feature>
<evidence type="ECO:0000256" key="11">
    <source>
        <dbReference type="SAM" id="MobiDB-lite"/>
    </source>
</evidence>
<dbReference type="GO" id="GO:0015276">
    <property type="term" value="F:ligand-gated monoatomic ion channel activity"/>
    <property type="evidence" value="ECO:0007669"/>
    <property type="project" value="InterPro"/>
</dbReference>
<dbReference type="Gene3D" id="3.40.190.10">
    <property type="entry name" value="Periplasmic binding protein-like II"/>
    <property type="match status" value="2"/>
</dbReference>
<evidence type="ECO:0000256" key="13">
    <source>
        <dbReference type="SAM" id="SignalP"/>
    </source>
</evidence>
<dbReference type="InParanoid" id="E1Z549"/>
<comment type="subcellular location">
    <subcellularLocation>
        <location evidence="1">Membrane</location>
        <topology evidence="1">Multi-pass membrane protein</topology>
    </subcellularLocation>
</comment>
<feature type="region of interest" description="Disordered" evidence="11">
    <location>
        <begin position="450"/>
        <end position="484"/>
    </location>
</feature>
<evidence type="ECO:0000256" key="8">
    <source>
        <dbReference type="ARBA" id="ARBA00023180"/>
    </source>
</evidence>
<gene>
    <name evidence="15" type="ORF">CHLNCDRAFT_138045</name>
</gene>
<keyword evidence="2" id="KW-0813">Transport</keyword>
<evidence type="ECO:0000256" key="7">
    <source>
        <dbReference type="ARBA" id="ARBA00023170"/>
    </source>
</evidence>
<dbReference type="OrthoDB" id="537665at2759"/>
<feature type="domain" description="Solute-binding protein family 3/N-terminal" evidence="14">
    <location>
        <begin position="40"/>
        <end position="382"/>
    </location>
</feature>
<evidence type="ECO:0000256" key="2">
    <source>
        <dbReference type="ARBA" id="ARBA00022448"/>
    </source>
</evidence>
<dbReference type="GeneID" id="17358858"/>
<evidence type="ECO:0000256" key="9">
    <source>
        <dbReference type="ARBA" id="ARBA00023286"/>
    </source>
</evidence>
<dbReference type="Pfam" id="PF00060">
    <property type="entry name" value="Lig_chan"/>
    <property type="match status" value="1"/>
</dbReference>
<feature type="transmembrane region" description="Helical" evidence="12">
    <location>
        <begin position="403"/>
        <end position="427"/>
    </location>
</feature>
<dbReference type="InterPro" id="IPR001320">
    <property type="entry name" value="Iontro_rcpt_C"/>
</dbReference>
<keyword evidence="3 12" id="KW-0812">Transmembrane</keyword>
<accession>E1Z549</accession>
<evidence type="ECO:0000313" key="15">
    <source>
        <dbReference type="EMBL" id="EFN59170.1"/>
    </source>
</evidence>
<evidence type="ECO:0000256" key="6">
    <source>
        <dbReference type="ARBA" id="ARBA00023136"/>
    </source>
</evidence>
<feature type="chain" id="PRO_5003155481" description="Solute-binding protein family 3/N-terminal domain-containing protein" evidence="13">
    <location>
        <begin position="27"/>
        <end position="577"/>
    </location>
</feature>
<dbReference type="EMBL" id="GL433836">
    <property type="protein sequence ID" value="EFN59170.1"/>
    <property type="molecule type" value="Genomic_DNA"/>
</dbReference>
<keyword evidence="16" id="KW-1185">Reference proteome</keyword>
<dbReference type="SMART" id="SM00062">
    <property type="entry name" value="PBPb"/>
    <property type="match status" value="1"/>
</dbReference>
<dbReference type="RefSeq" id="XP_005851272.1">
    <property type="nucleotide sequence ID" value="XM_005851210.1"/>
</dbReference>
<feature type="transmembrane region" description="Helical" evidence="12">
    <location>
        <begin position="218"/>
        <end position="240"/>
    </location>
</feature>
<keyword evidence="10" id="KW-0407">Ion channel</keyword>
<dbReference type="InterPro" id="IPR015683">
    <property type="entry name" value="Ionotropic_Glu_rcpt"/>
</dbReference>
<evidence type="ECO:0000256" key="12">
    <source>
        <dbReference type="SAM" id="Phobius"/>
    </source>
</evidence>
<protein>
    <recommendedName>
        <fullName evidence="14">Solute-binding protein family 3/N-terminal domain-containing protein</fullName>
    </recommendedName>
</protein>
<sequence>MAWGHAAWLGAVLLLAACLPLPLARSAVLDVNAPDLGGGTINVCTSEYSPIVFCQGRDPEQYSGYEIEVFHRVRRQLGWEQERVNLTCMAWEAMMASLAAGDGVCDLAVAGVDIAEDYMLQGIIFTFPTLSTGGYRILVPAEESSVDTWAFMDAFSWELWVAIICTMVAMGCIVWAVERWANLRRPPPGAPPPPSLQKQVWTALGRPMQTTEMTSRNFAGNLIIMIFAFMMLILVTLYTANTAANLTATRLSTNIRSVEDLPGKRVGTWEDDVYMNDLEKRGIIPKAYPWADAQDEQAMFDAVANREVDALVLDLYVLDWNAASRCDVRVVGNVWEQYDQAVAFSSAFDVDSPVVKDYNKALVQLKQAGDMEALVDQYVTPPEAACKSRGVSESSKVTFKEVAGLWILLACSVGMALLLVIVSQLALHSARRVARTQAFQSSVRRVQTLRGTRQVRGGGTLPGRAGAVGSGAKEAPQGGECPAADVEGQRMDSALGAAAPGGDHQAAHTHRVSWALPSTSPPDYPPAPASYPPPPLQQQQPERQQDAAQLSARMDEVLAAVQHMQQLLQARGPPPPC</sequence>
<evidence type="ECO:0000256" key="4">
    <source>
        <dbReference type="ARBA" id="ARBA00022989"/>
    </source>
</evidence>
<keyword evidence="8" id="KW-0325">Glycoprotein</keyword>
<keyword evidence="6 12" id="KW-0472">Membrane</keyword>
<dbReference type="OMA" id="ESVNCHG"/>
<dbReference type="InterPro" id="IPR001638">
    <property type="entry name" value="Solute-binding_3/MltF_N"/>
</dbReference>
<feature type="compositionally biased region" description="Pro residues" evidence="11">
    <location>
        <begin position="519"/>
        <end position="536"/>
    </location>
</feature>
<evidence type="ECO:0000259" key="14">
    <source>
        <dbReference type="SMART" id="SM00062"/>
    </source>
</evidence>
<evidence type="ECO:0000256" key="3">
    <source>
        <dbReference type="ARBA" id="ARBA00022692"/>
    </source>
</evidence>
<organism evidence="16">
    <name type="scientific">Chlorella variabilis</name>
    <name type="common">Green alga</name>
    <dbReference type="NCBI Taxonomy" id="554065"/>
    <lineage>
        <taxon>Eukaryota</taxon>
        <taxon>Viridiplantae</taxon>
        <taxon>Chlorophyta</taxon>
        <taxon>core chlorophytes</taxon>
        <taxon>Trebouxiophyceae</taxon>
        <taxon>Chlorellales</taxon>
        <taxon>Chlorellaceae</taxon>
        <taxon>Chlorella clade</taxon>
        <taxon>Chlorella</taxon>
    </lineage>
</organism>
<dbReference type="eggNOG" id="KOG1052">
    <property type="taxonomic scope" value="Eukaryota"/>
</dbReference>
<dbReference type="PANTHER" id="PTHR18966">
    <property type="entry name" value="IONOTROPIC GLUTAMATE RECEPTOR"/>
    <property type="match status" value="1"/>
</dbReference>
<feature type="signal peptide" evidence="13">
    <location>
        <begin position="1"/>
        <end position="26"/>
    </location>
</feature>
<feature type="region of interest" description="Disordered" evidence="11">
    <location>
        <begin position="515"/>
        <end position="553"/>
    </location>
</feature>
<name>E1Z549_CHLVA</name>
<keyword evidence="7" id="KW-0675">Receptor</keyword>
<keyword evidence="4 12" id="KW-1133">Transmembrane helix</keyword>
<dbReference type="AlphaFoldDB" id="E1Z549"/>
<keyword evidence="13" id="KW-0732">Signal</keyword>
<evidence type="ECO:0000256" key="1">
    <source>
        <dbReference type="ARBA" id="ARBA00004141"/>
    </source>
</evidence>
<dbReference type="Proteomes" id="UP000008141">
    <property type="component" value="Unassembled WGS sequence"/>
</dbReference>
<evidence type="ECO:0000313" key="16">
    <source>
        <dbReference type="Proteomes" id="UP000008141"/>
    </source>
</evidence>
<keyword evidence="9" id="KW-1071">Ligand-gated ion channel</keyword>
<feature type="transmembrane region" description="Helical" evidence="12">
    <location>
        <begin position="159"/>
        <end position="177"/>
    </location>
</feature>